<dbReference type="SUPFAM" id="SSF58113">
    <property type="entry name" value="Apolipoprotein A-I"/>
    <property type="match status" value="1"/>
</dbReference>
<feature type="region of interest" description="Disordered" evidence="1">
    <location>
        <begin position="312"/>
        <end position="341"/>
    </location>
</feature>
<reference evidence="2" key="1">
    <citation type="submission" date="2020-11" db="EMBL/GenBank/DDBJ databases">
        <authorList>
            <consortium name="DOE Joint Genome Institute"/>
            <person name="Ahrendt S."/>
            <person name="Riley R."/>
            <person name="Andreopoulos W."/>
            <person name="Labutti K."/>
            <person name="Pangilinan J."/>
            <person name="Ruiz-Duenas F.J."/>
            <person name="Barrasa J.M."/>
            <person name="Sanchez-Garcia M."/>
            <person name="Camarero S."/>
            <person name="Miyauchi S."/>
            <person name="Serrano A."/>
            <person name="Linde D."/>
            <person name="Babiker R."/>
            <person name="Drula E."/>
            <person name="Ayuso-Fernandez I."/>
            <person name="Pacheco R."/>
            <person name="Padilla G."/>
            <person name="Ferreira P."/>
            <person name="Barriuso J."/>
            <person name="Kellner H."/>
            <person name="Castanera R."/>
            <person name="Alfaro M."/>
            <person name="Ramirez L."/>
            <person name="Pisabarro A.G."/>
            <person name="Kuo A."/>
            <person name="Tritt A."/>
            <person name="Lipzen A."/>
            <person name="He G."/>
            <person name="Yan M."/>
            <person name="Ng V."/>
            <person name="Cullen D."/>
            <person name="Martin F."/>
            <person name="Rosso M.-N."/>
            <person name="Henrissat B."/>
            <person name="Hibbett D."/>
            <person name="Martinez A.T."/>
            <person name="Grigoriev I.V."/>
        </authorList>
    </citation>
    <scope>NUCLEOTIDE SEQUENCE</scope>
    <source>
        <strain evidence="2">CIRM-BRFM 674</strain>
    </source>
</reference>
<feature type="compositionally biased region" description="Polar residues" evidence="1">
    <location>
        <begin position="331"/>
        <end position="341"/>
    </location>
</feature>
<gene>
    <name evidence="2" type="ORF">BDN70DRAFT_880650</name>
</gene>
<evidence type="ECO:0000313" key="2">
    <source>
        <dbReference type="EMBL" id="KAF9477880.1"/>
    </source>
</evidence>
<feature type="compositionally biased region" description="Basic and acidic residues" evidence="1">
    <location>
        <begin position="316"/>
        <end position="326"/>
    </location>
</feature>
<evidence type="ECO:0000313" key="3">
    <source>
        <dbReference type="Proteomes" id="UP000807469"/>
    </source>
</evidence>
<dbReference type="Gene3D" id="1.20.120.20">
    <property type="entry name" value="Apolipoprotein"/>
    <property type="match status" value="1"/>
</dbReference>
<accession>A0A9P6CYW3</accession>
<dbReference type="AlphaFoldDB" id="A0A9P6CYW3"/>
<dbReference type="Proteomes" id="UP000807469">
    <property type="component" value="Unassembled WGS sequence"/>
</dbReference>
<evidence type="ECO:0000256" key="1">
    <source>
        <dbReference type="SAM" id="MobiDB-lite"/>
    </source>
</evidence>
<name>A0A9P6CYW3_9AGAR</name>
<keyword evidence="3" id="KW-1185">Reference proteome</keyword>
<protein>
    <submittedName>
        <fullName evidence="2">Lipid droplet-associated perilipin protein</fullName>
    </submittedName>
</protein>
<proteinExistence type="predicted"/>
<organism evidence="2 3">
    <name type="scientific">Pholiota conissans</name>
    <dbReference type="NCBI Taxonomy" id="109636"/>
    <lineage>
        <taxon>Eukaryota</taxon>
        <taxon>Fungi</taxon>
        <taxon>Dikarya</taxon>
        <taxon>Basidiomycota</taxon>
        <taxon>Agaricomycotina</taxon>
        <taxon>Agaricomycetes</taxon>
        <taxon>Agaricomycetidae</taxon>
        <taxon>Agaricales</taxon>
        <taxon>Agaricineae</taxon>
        <taxon>Strophariaceae</taxon>
        <taxon>Pholiota</taxon>
    </lineage>
</organism>
<dbReference type="OrthoDB" id="376826at2759"/>
<sequence length="341" mass="37383">MISSSLTTLNEALSNNSYTRSPYAHAKELSISAYKLTEPLQVQLAPLIVRADGYANKAVDAVESRYPYPFKAQPEEVVTLVRERRESTTNYVTERVNDVNKAIDAKVKTPALNVAHDIDQRFAPIVDYFAVAVSRLNSSEAGPSTPPDAQYQYQRALALSKTLRENIYEFSNEQLKQFQAQSVIAQKASETAHSISAVASSSLANAQTRIHTLSDTMLAELQKLQTSTTELSASLQNTLSNSATQFQSQVPQIQQSYADLTAAISATVNELSTIITTKDLPVQEKVTRVSKEVQDRVHPLLEAVKKGVSEVLSRVKPTEETKESDKPMVNGNGTNGHAPSE</sequence>
<comment type="caution">
    <text evidence="2">The sequence shown here is derived from an EMBL/GenBank/DDBJ whole genome shotgun (WGS) entry which is preliminary data.</text>
</comment>
<dbReference type="EMBL" id="MU155248">
    <property type="protein sequence ID" value="KAF9477880.1"/>
    <property type="molecule type" value="Genomic_DNA"/>
</dbReference>